<sequence>MRAFIKALDEKAWQATLTGWTYLTKTDDAMKTILKLEETWSMEKDLLANYNSKALNGIFNAVDTNQFKHISTCEIANDSWKILEITYEGTLAIKMSKLQLLATRVGEHAKVLEDAQL</sequence>
<evidence type="ECO:0000313" key="2">
    <source>
        <dbReference type="Proteomes" id="UP001187192"/>
    </source>
</evidence>
<proteinExistence type="predicted"/>
<name>A0AA88E2N9_FICCA</name>
<evidence type="ECO:0000313" key="1">
    <source>
        <dbReference type="EMBL" id="GMN64711.1"/>
    </source>
</evidence>
<accession>A0AA88E2N9</accession>
<gene>
    <name evidence="1" type="ORF">TIFTF001_033767</name>
</gene>
<dbReference type="Proteomes" id="UP001187192">
    <property type="component" value="Unassembled WGS sequence"/>
</dbReference>
<organism evidence="1 2">
    <name type="scientific">Ficus carica</name>
    <name type="common">Common fig</name>
    <dbReference type="NCBI Taxonomy" id="3494"/>
    <lineage>
        <taxon>Eukaryota</taxon>
        <taxon>Viridiplantae</taxon>
        <taxon>Streptophyta</taxon>
        <taxon>Embryophyta</taxon>
        <taxon>Tracheophyta</taxon>
        <taxon>Spermatophyta</taxon>
        <taxon>Magnoliopsida</taxon>
        <taxon>eudicotyledons</taxon>
        <taxon>Gunneridae</taxon>
        <taxon>Pentapetalae</taxon>
        <taxon>rosids</taxon>
        <taxon>fabids</taxon>
        <taxon>Rosales</taxon>
        <taxon>Moraceae</taxon>
        <taxon>Ficeae</taxon>
        <taxon>Ficus</taxon>
    </lineage>
</organism>
<protein>
    <submittedName>
        <fullName evidence="1">Uncharacterized protein</fullName>
    </submittedName>
</protein>
<reference evidence="1" key="1">
    <citation type="submission" date="2023-07" db="EMBL/GenBank/DDBJ databases">
        <title>draft genome sequence of fig (Ficus carica).</title>
        <authorList>
            <person name="Takahashi T."/>
            <person name="Nishimura K."/>
        </authorList>
    </citation>
    <scope>NUCLEOTIDE SEQUENCE</scope>
</reference>
<keyword evidence="2" id="KW-1185">Reference proteome</keyword>
<comment type="caution">
    <text evidence="1">The sequence shown here is derived from an EMBL/GenBank/DDBJ whole genome shotgun (WGS) entry which is preliminary data.</text>
</comment>
<dbReference type="EMBL" id="BTGU01000191">
    <property type="protein sequence ID" value="GMN64711.1"/>
    <property type="molecule type" value="Genomic_DNA"/>
</dbReference>
<dbReference type="AlphaFoldDB" id="A0AA88E2N9"/>
<dbReference type="Pfam" id="PF14223">
    <property type="entry name" value="Retrotran_gag_2"/>
    <property type="match status" value="1"/>
</dbReference>